<dbReference type="InParanoid" id="A0A7M7PJ87"/>
<name>A0A7M7PJ87_STRPU</name>
<evidence type="ECO:0000256" key="7">
    <source>
        <dbReference type="ARBA" id="ARBA00022824"/>
    </source>
</evidence>
<keyword evidence="21" id="KW-1185">Reference proteome</keyword>
<evidence type="ECO:0000256" key="6">
    <source>
        <dbReference type="ARBA" id="ARBA00022692"/>
    </source>
</evidence>
<evidence type="ECO:0000313" key="21">
    <source>
        <dbReference type="Proteomes" id="UP000007110"/>
    </source>
</evidence>
<feature type="transmembrane region" description="Helical" evidence="17">
    <location>
        <begin position="248"/>
        <end position="276"/>
    </location>
</feature>
<dbReference type="RefSeq" id="XP_030852745.1">
    <property type="nucleotide sequence ID" value="XM_030996885.1"/>
</dbReference>
<dbReference type="FunCoup" id="A0A7M7PJ87">
    <property type="interactions" value="1492"/>
</dbReference>
<dbReference type="GO" id="GO:0102758">
    <property type="term" value="F:very-long-chain enoyl-CoA reductase activity"/>
    <property type="evidence" value="ECO:0000318"/>
    <property type="project" value="GO_Central"/>
</dbReference>
<dbReference type="AlphaFoldDB" id="A0A7M7PJ87"/>
<dbReference type="InterPro" id="IPR049127">
    <property type="entry name" value="TECR-like_N"/>
</dbReference>
<comment type="similarity">
    <text evidence="3">Belongs to the steroid 5-alpha reductase family.</text>
</comment>
<dbReference type="PANTHER" id="PTHR10556:SF28">
    <property type="entry name" value="VERY-LONG-CHAIN ENOYL-COA REDUCTASE"/>
    <property type="match status" value="1"/>
</dbReference>
<evidence type="ECO:0000256" key="13">
    <source>
        <dbReference type="ARBA" id="ARBA00023136"/>
    </source>
</evidence>
<organism evidence="20 21">
    <name type="scientific">Strongylocentrotus purpuratus</name>
    <name type="common">Purple sea urchin</name>
    <dbReference type="NCBI Taxonomy" id="7668"/>
    <lineage>
        <taxon>Eukaryota</taxon>
        <taxon>Metazoa</taxon>
        <taxon>Echinodermata</taxon>
        <taxon>Eleutherozoa</taxon>
        <taxon>Echinozoa</taxon>
        <taxon>Echinoidea</taxon>
        <taxon>Euechinoidea</taxon>
        <taxon>Echinacea</taxon>
        <taxon>Camarodonta</taxon>
        <taxon>Echinidea</taxon>
        <taxon>Strongylocentrotidae</taxon>
        <taxon>Strongylocentrotus</taxon>
    </lineage>
</organism>
<keyword evidence="14" id="KW-0275">Fatty acid biosynthesis</keyword>
<evidence type="ECO:0000256" key="10">
    <source>
        <dbReference type="ARBA" id="ARBA00022989"/>
    </source>
</evidence>
<accession>A0A7M7PJ87</accession>
<evidence type="ECO:0000256" key="4">
    <source>
        <dbReference type="ARBA" id="ARBA00012530"/>
    </source>
</evidence>
<keyword evidence="9" id="KW-0521">NADP</keyword>
<dbReference type="InterPro" id="IPR039357">
    <property type="entry name" value="SRD5A/TECR"/>
</dbReference>
<dbReference type="GO" id="GO:0005783">
    <property type="term" value="C:endoplasmic reticulum"/>
    <property type="evidence" value="ECO:0000318"/>
    <property type="project" value="GO_Central"/>
</dbReference>
<dbReference type="InterPro" id="IPR001104">
    <property type="entry name" value="3-oxo-5_a-steroid_4-DH_C"/>
</dbReference>
<evidence type="ECO:0000256" key="2">
    <source>
        <dbReference type="ARBA" id="ARBA00005194"/>
    </source>
</evidence>
<evidence type="ECO:0000256" key="8">
    <source>
        <dbReference type="ARBA" id="ARBA00022832"/>
    </source>
</evidence>
<reference evidence="21" key="1">
    <citation type="submission" date="2015-02" db="EMBL/GenBank/DDBJ databases">
        <title>Genome sequencing for Strongylocentrotus purpuratus.</title>
        <authorList>
            <person name="Murali S."/>
            <person name="Liu Y."/>
            <person name="Vee V."/>
            <person name="English A."/>
            <person name="Wang M."/>
            <person name="Skinner E."/>
            <person name="Han Y."/>
            <person name="Muzny D.M."/>
            <person name="Worley K.C."/>
            <person name="Gibbs R.A."/>
        </authorList>
    </citation>
    <scope>NUCLEOTIDE SEQUENCE</scope>
</reference>
<evidence type="ECO:0000256" key="17">
    <source>
        <dbReference type="SAM" id="Phobius"/>
    </source>
</evidence>
<dbReference type="OMA" id="YVREFKD"/>
<sequence length="303" mass="34920">MDVKIINAKSGKEMLTLHNLNKAVTIDHVKEGFYQNNRKYYPDRQAFRTEPKGKSLKGDDTLGSLGITHGDSLYFKDLGPQVGWTTVFMTEYSGPLFVYLLFYLRPSIIYGADASLPRTLVANLAMGCWTLHYGKRLLETLFVHRFSHATMPITNIFKNSIYYWGFAAFVAYFMNHPLYTPPSFGDSQVYFGLFMFLLCEYGNFCIHVVLRDLRPPGTKERRIPYPTGNPMTQMFRFVSCPNYTYETLAWVSFAIMTQCLPVLLFCLAGFGQMAIWAGGKHRNYRKEFKEYPRGRKTILPLLL</sequence>
<evidence type="ECO:0000256" key="11">
    <source>
        <dbReference type="ARBA" id="ARBA00023002"/>
    </source>
</evidence>
<dbReference type="GO" id="GO:0006665">
    <property type="term" value="P:sphingolipid metabolic process"/>
    <property type="evidence" value="ECO:0000318"/>
    <property type="project" value="GO_Central"/>
</dbReference>
<dbReference type="EC" id="1.3.1.93" evidence="4"/>
<comment type="catalytic activity">
    <reaction evidence="15">
        <text>a very-long-chain 2,3-saturated fatty acyl-CoA + NADP(+) = a very-long-chain (2E)-enoyl-CoA + NADPH + H(+)</text>
        <dbReference type="Rhea" id="RHEA:14473"/>
        <dbReference type="ChEBI" id="CHEBI:15378"/>
        <dbReference type="ChEBI" id="CHEBI:57783"/>
        <dbReference type="ChEBI" id="CHEBI:58349"/>
        <dbReference type="ChEBI" id="CHEBI:83724"/>
        <dbReference type="ChEBI" id="CHEBI:83728"/>
        <dbReference type="EC" id="1.3.1.93"/>
    </reaction>
</comment>
<dbReference type="FunFam" id="3.10.20.90:FF:000131">
    <property type="entry name" value="trans-2,3-enoyl-CoA reductase-like"/>
    <property type="match status" value="1"/>
</dbReference>
<dbReference type="Pfam" id="PF21696">
    <property type="entry name" value="TECR_N"/>
    <property type="match status" value="1"/>
</dbReference>
<dbReference type="CDD" id="cd01801">
    <property type="entry name" value="Ubl_TECR_like"/>
    <property type="match status" value="1"/>
</dbReference>
<evidence type="ECO:0000259" key="19">
    <source>
        <dbReference type="Pfam" id="PF21696"/>
    </source>
</evidence>
<keyword evidence="13 17" id="KW-0472">Membrane</keyword>
<feature type="domain" description="3-oxo-5-alpha-steroid 4-dehydrogenase C-terminal" evidence="18">
    <location>
        <begin position="150"/>
        <end position="302"/>
    </location>
</feature>
<dbReference type="FunFam" id="1.20.120.1630:FF:000010">
    <property type="entry name" value="Steroid alpha reductase family protein"/>
    <property type="match status" value="1"/>
</dbReference>
<feature type="domain" description="TECR-like N-terminal" evidence="19">
    <location>
        <begin position="1"/>
        <end position="77"/>
    </location>
</feature>
<evidence type="ECO:0000256" key="16">
    <source>
        <dbReference type="ARBA" id="ARBA00058640"/>
    </source>
</evidence>
<evidence type="ECO:0000256" key="12">
    <source>
        <dbReference type="ARBA" id="ARBA00023098"/>
    </source>
</evidence>
<comment type="function">
    <text evidence="16">Catalyzes the last of the four reactions of the long-chain fatty acids elongation cycle. This endoplasmic reticulum-bound enzymatic process, allows the addition of 2 carbons to the chain of long- and very long-chain fatty acids/VLCFAs per cycle. This enzyme reduces the trans-2,3-enoyl-CoA fatty acid intermediate to an acyl-CoA that can be further elongated by entering a new cycle of elongation. Thereby, it participates in the production of VLCFAs of different chain lengths that are involved in multiple biological processes as precursors of membrane lipids and lipid mediators.</text>
</comment>
<evidence type="ECO:0000313" key="20">
    <source>
        <dbReference type="EnsemblMetazoa" id="XP_030852745"/>
    </source>
</evidence>
<protein>
    <recommendedName>
        <fullName evidence="4">very-long-chain enoyl-CoA reductase</fullName>
        <ecNumber evidence="4">1.3.1.93</ecNumber>
    </recommendedName>
</protein>
<evidence type="ECO:0000256" key="5">
    <source>
        <dbReference type="ARBA" id="ARBA00022516"/>
    </source>
</evidence>
<keyword evidence="12" id="KW-0443">Lipid metabolism</keyword>
<dbReference type="PANTHER" id="PTHR10556">
    <property type="entry name" value="3-OXO-5-ALPHA-STEROID 4-DEHYDROGENASE"/>
    <property type="match status" value="1"/>
</dbReference>
<dbReference type="GeneID" id="576023"/>
<evidence type="ECO:0000256" key="15">
    <source>
        <dbReference type="ARBA" id="ARBA00051495"/>
    </source>
</evidence>
<dbReference type="Pfam" id="PF02544">
    <property type="entry name" value="Steroid_dh"/>
    <property type="match status" value="1"/>
</dbReference>
<dbReference type="EnsemblMetazoa" id="XM_030996885">
    <property type="protein sequence ID" value="XP_030852745"/>
    <property type="gene ID" value="LOC576023"/>
</dbReference>
<proteinExistence type="inferred from homology"/>
<evidence type="ECO:0000256" key="9">
    <source>
        <dbReference type="ARBA" id="ARBA00022857"/>
    </source>
</evidence>
<feature type="transmembrane region" description="Helical" evidence="17">
    <location>
        <begin position="161"/>
        <end position="178"/>
    </location>
</feature>
<reference evidence="20" key="2">
    <citation type="submission" date="2021-01" db="UniProtKB">
        <authorList>
            <consortium name="EnsemblMetazoa"/>
        </authorList>
    </citation>
    <scope>IDENTIFICATION</scope>
</reference>
<comment type="subcellular location">
    <subcellularLocation>
        <location evidence="1">Endoplasmic reticulum membrane</location>
        <topology evidence="1">Multi-pass membrane protein</topology>
    </subcellularLocation>
</comment>
<keyword evidence="7" id="KW-0256">Endoplasmic reticulum</keyword>
<dbReference type="PROSITE" id="PS50244">
    <property type="entry name" value="S5A_REDUCTASE"/>
    <property type="match status" value="1"/>
</dbReference>
<dbReference type="OrthoDB" id="540503at2759"/>
<evidence type="ECO:0000256" key="3">
    <source>
        <dbReference type="ARBA" id="ARBA00007742"/>
    </source>
</evidence>
<keyword evidence="5" id="KW-0444">Lipid biosynthesis</keyword>
<evidence type="ECO:0000256" key="14">
    <source>
        <dbReference type="ARBA" id="ARBA00023160"/>
    </source>
</evidence>
<dbReference type="KEGG" id="spu:576023"/>
<dbReference type="Gene3D" id="3.10.20.90">
    <property type="entry name" value="Phosphatidylinositol 3-kinase Catalytic Subunit, Chain A, domain 1"/>
    <property type="match status" value="1"/>
</dbReference>
<comment type="pathway">
    <text evidence="2">Lipid metabolism; fatty acid biosynthesis.</text>
</comment>
<dbReference type="GO" id="GO:0005789">
    <property type="term" value="C:endoplasmic reticulum membrane"/>
    <property type="evidence" value="ECO:0007669"/>
    <property type="project" value="UniProtKB-SubCell"/>
</dbReference>
<feature type="transmembrane region" description="Helical" evidence="17">
    <location>
        <begin position="190"/>
        <end position="210"/>
    </location>
</feature>
<keyword evidence="10 17" id="KW-1133">Transmembrane helix</keyword>
<dbReference type="Proteomes" id="UP000007110">
    <property type="component" value="Unassembled WGS sequence"/>
</dbReference>
<dbReference type="GO" id="GO:0042761">
    <property type="term" value="P:very long-chain fatty acid biosynthetic process"/>
    <property type="evidence" value="ECO:0000318"/>
    <property type="project" value="GO_Central"/>
</dbReference>
<dbReference type="Gene3D" id="1.20.120.1630">
    <property type="match status" value="1"/>
</dbReference>
<feature type="transmembrane region" description="Helical" evidence="17">
    <location>
        <begin position="82"/>
        <end position="104"/>
    </location>
</feature>
<evidence type="ECO:0000259" key="18">
    <source>
        <dbReference type="Pfam" id="PF02544"/>
    </source>
</evidence>
<keyword evidence="11" id="KW-0560">Oxidoreductase</keyword>
<keyword evidence="6 17" id="KW-0812">Transmembrane</keyword>
<evidence type="ECO:0000256" key="1">
    <source>
        <dbReference type="ARBA" id="ARBA00004477"/>
    </source>
</evidence>
<keyword evidence="8" id="KW-0276">Fatty acid metabolism</keyword>